<evidence type="ECO:0000259" key="2">
    <source>
        <dbReference type="Pfam" id="PF03061"/>
    </source>
</evidence>
<dbReference type="EMBL" id="UINC01005132">
    <property type="protein sequence ID" value="SVA19300.1"/>
    <property type="molecule type" value="Genomic_DNA"/>
</dbReference>
<dbReference type="InterPro" id="IPR006683">
    <property type="entry name" value="Thioestr_dom"/>
</dbReference>
<dbReference type="Pfam" id="PF03061">
    <property type="entry name" value="4HBT"/>
    <property type="match status" value="1"/>
</dbReference>
<keyword evidence="1" id="KW-0378">Hydrolase</keyword>
<sequence>MSKNKKILELLSSHRPPCLDTLNGKTTHFESNPPLLTMEFEAVPEFCHSPTQVVQGGFVTGMLDTSMAHLLIALSGGRLNPVSLDINVSFLAPAHPGKLISEAKVVRLGKSIGYFSSSLYQQETLVATATSTIKLVPMS</sequence>
<dbReference type="InterPro" id="IPR003736">
    <property type="entry name" value="PAAI_dom"/>
</dbReference>
<organism evidence="3">
    <name type="scientific">marine metagenome</name>
    <dbReference type="NCBI Taxonomy" id="408172"/>
    <lineage>
        <taxon>unclassified sequences</taxon>
        <taxon>metagenomes</taxon>
        <taxon>ecological metagenomes</taxon>
    </lineage>
</organism>
<dbReference type="InterPro" id="IPR029069">
    <property type="entry name" value="HotDog_dom_sf"/>
</dbReference>
<evidence type="ECO:0000256" key="1">
    <source>
        <dbReference type="ARBA" id="ARBA00022801"/>
    </source>
</evidence>
<reference evidence="3" key="1">
    <citation type="submission" date="2018-05" db="EMBL/GenBank/DDBJ databases">
        <authorList>
            <person name="Lanie J.A."/>
            <person name="Ng W.-L."/>
            <person name="Kazmierczak K.M."/>
            <person name="Andrzejewski T.M."/>
            <person name="Davidsen T.M."/>
            <person name="Wayne K.J."/>
            <person name="Tettelin H."/>
            <person name="Glass J.I."/>
            <person name="Rusch D."/>
            <person name="Podicherti R."/>
            <person name="Tsui H.-C.T."/>
            <person name="Winkler M.E."/>
        </authorList>
    </citation>
    <scope>NUCLEOTIDE SEQUENCE</scope>
</reference>
<feature type="domain" description="Thioesterase" evidence="2">
    <location>
        <begin position="53"/>
        <end position="125"/>
    </location>
</feature>
<name>A0A381TTE9_9ZZZZ</name>
<dbReference type="SUPFAM" id="SSF54637">
    <property type="entry name" value="Thioesterase/thiol ester dehydrase-isomerase"/>
    <property type="match status" value="1"/>
</dbReference>
<accession>A0A381TTE9</accession>
<evidence type="ECO:0000313" key="3">
    <source>
        <dbReference type="EMBL" id="SVA19300.1"/>
    </source>
</evidence>
<dbReference type="AlphaFoldDB" id="A0A381TTE9"/>
<protein>
    <recommendedName>
        <fullName evidence="2">Thioesterase domain-containing protein</fullName>
    </recommendedName>
</protein>
<gene>
    <name evidence="3" type="ORF">METZ01_LOCUS72154</name>
</gene>
<proteinExistence type="predicted"/>
<dbReference type="GO" id="GO:0016787">
    <property type="term" value="F:hydrolase activity"/>
    <property type="evidence" value="ECO:0007669"/>
    <property type="project" value="UniProtKB-KW"/>
</dbReference>
<dbReference type="Gene3D" id="3.10.129.10">
    <property type="entry name" value="Hotdog Thioesterase"/>
    <property type="match status" value="1"/>
</dbReference>
<dbReference type="NCBIfam" id="TIGR00369">
    <property type="entry name" value="unchar_dom_1"/>
    <property type="match status" value="1"/>
</dbReference>
<dbReference type="CDD" id="cd03443">
    <property type="entry name" value="PaaI_thioesterase"/>
    <property type="match status" value="1"/>
</dbReference>